<evidence type="ECO:0000259" key="1">
    <source>
        <dbReference type="Pfam" id="PF13524"/>
    </source>
</evidence>
<reference evidence="2" key="1">
    <citation type="submission" date="2020-10" db="EMBL/GenBank/DDBJ databases">
        <authorList>
            <person name="Gilroy R."/>
        </authorList>
    </citation>
    <scope>NUCLEOTIDE SEQUENCE</scope>
    <source>
        <strain evidence="2">ChiW3-316</strain>
    </source>
</reference>
<comment type="caution">
    <text evidence="2">The sequence shown here is derived from an EMBL/GenBank/DDBJ whole genome shotgun (WGS) entry which is preliminary data.</text>
</comment>
<sequence>MKKIIHVSNFNLIRLKGCFQVGFPFKISNGLIRNGYSVLNYPDRDLCRMFGFGHMNFIGRNRLNKHLINFCKVTEPDAILIGHADLISNETLFEIKRLFPALKIMQWSCDWIVPGYAERNIKAVSSRLEAVDMTLISTGDRNLLQQFKRPGKAVGYLPNMADDSLETGRAFEHKELPYDIMLCANTGKRQFCGQDEELESIIDEADRRVPGLKWKLAGIKNTPALNGYAYIKALGESAMGFNLSRLNDIYLYSSDRMVHAMANGQLTFLDRRNGFQDLFGEEEAVFYETPDEFYDKLKFYKNNPPARMKIAAAGHEKIHREYSNVAVTKYMAELLFGEKTSAFRPWQILLKD</sequence>
<name>A0A9D1SBE7_9PROT</name>
<protein>
    <submittedName>
        <fullName evidence="2">Glycosyltransferase family 1 protein</fullName>
    </submittedName>
</protein>
<reference evidence="2" key="2">
    <citation type="journal article" date="2021" name="PeerJ">
        <title>Extensive microbial diversity within the chicken gut microbiome revealed by metagenomics and culture.</title>
        <authorList>
            <person name="Gilroy R."/>
            <person name="Ravi A."/>
            <person name="Getino M."/>
            <person name="Pursley I."/>
            <person name="Horton D.L."/>
            <person name="Alikhan N.F."/>
            <person name="Baker D."/>
            <person name="Gharbi K."/>
            <person name="Hall N."/>
            <person name="Watson M."/>
            <person name="Adriaenssens E.M."/>
            <person name="Foster-Nyarko E."/>
            <person name="Jarju S."/>
            <person name="Secka A."/>
            <person name="Antonio M."/>
            <person name="Oren A."/>
            <person name="Chaudhuri R.R."/>
            <person name="La Ragione R."/>
            <person name="Hildebrand F."/>
            <person name="Pallen M.J."/>
        </authorList>
    </citation>
    <scope>NUCLEOTIDE SEQUENCE</scope>
    <source>
        <strain evidence="2">ChiW3-316</strain>
    </source>
</reference>
<organism evidence="2 3">
    <name type="scientific">Candidatus Scatocola faecipullorum</name>
    <dbReference type="NCBI Taxonomy" id="2840917"/>
    <lineage>
        <taxon>Bacteria</taxon>
        <taxon>Pseudomonadati</taxon>
        <taxon>Pseudomonadota</taxon>
        <taxon>Alphaproteobacteria</taxon>
        <taxon>Rhodospirillales</taxon>
        <taxon>Rhodospirillaceae</taxon>
        <taxon>Rhodospirillaceae incertae sedis</taxon>
        <taxon>Candidatus Scatocola</taxon>
    </lineage>
</organism>
<dbReference type="Proteomes" id="UP000824107">
    <property type="component" value="Unassembled WGS sequence"/>
</dbReference>
<dbReference type="AlphaFoldDB" id="A0A9D1SBE7"/>
<evidence type="ECO:0000313" key="3">
    <source>
        <dbReference type="Proteomes" id="UP000824107"/>
    </source>
</evidence>
<accession>A0A9D1SBE7</accession>
<dbReference type="InterPro" id="IPR055259">
    <property type="entry name" value="YkvP/CgeB_Glyco_trans-like"/>
</dbReference>
<dbReference type="Pfam" id="PF13524">
    <property type="entry name" value="Glyco_trans_1_2"/>
    <property type="match status" value="1"/>
</dbReference>
<dbReference type="EMBL" id="DVNC01000031">
    <property type="protein sequence ID" value="HIU53408.1"/>
    <property type="molecule type" value="Genomic_DNA"/>
</dbReference>
<gene>
    <name evidence="2" type="ORF">IAD20_04950</name>
</gene>
<feature type="domain" description="Spore protein YkvP/CgeB glycosyl transferase-like" evidence="1">
    <location>
        <begin position="204"/>
        <end position="329"/>
    </location>
</feature>
<proteinExistence type="predicted"/>
<evidence type="ECO:0000313" key="2">
    <source>
        <dbReference type="EMBL" id="HIU53408.1"/>
    </source>
</evidence>